<evidence type="ECO:0000313" key="1">
    <source>
        <dbReference type="EMBL" id="EQC33348.1"/>
    </source>
</evidence>
<dbReference type="Proteomes" id="UP000030762">
    <property type="component" value="Unassembled WGS sequence"/>
</dbReference>
<gene>
    <name evidence="1" type="ORF">SDRG_09324</name>
</gene>
<dbReference type="OMA" id="IFCATEN"/>
<keyword evidence="2" id="KW-1185">Reference proteome</keyword>
<proteinExistence type="predicted"/>
<dbReference type="AlphaFoldDB" id="T0RLX2"/>
<reference evidence="1 2" key="1">
    <citation type="submission" date="2012-04" db="EMBL/GenBank/DDBJ databases">
        <title>The Genome Sequence of Saprolegnia declina VS20.</title>
        <authorList>
            <consortium name="The Broad Institute Genome Sequencing Platform"/>
            <person name="Russ C."/>
            <person name="Nusbaum C."/>
            <person name="Tyler B."/>
            <person name="van West P."/>
            <person name="Dieguez-Uribeondo J."/>
            <person name="de Bruijn I."/>
            <person name="Tripathy S."/>
            <person name="Jiang R."/>
            <person name="Young S.K."/>
            <person name="Zeng Q."/>
            <person name="Gargeya S."/>
            <person name="Fitzgerald M."/>
            <person name="Haas B."/>
            <person name="Abouelleil A."/>
            <person name="Alvarado L."/>
            <person name="Arachchi H.M."/>
            <person name="Berlin A."/>
            <person name="Chapman S.B."/>
            <person name="Goldberg J."/>
            <person name="Griggs A."/>
            <person name="Gujja S."/>
            <person name="Hansen M."/>
            <person name="Howarth C."/>
            <person name="Imamovic A."/>
            <person name="Larimer J."/>
            <person name="McCowen C."/>
            <person name="Montmayeur A."/>
            <person name="Murphy C."/>
            <person name="Neiman D."/>
            <person name="Pearson M."/>
            <person name="Priest M."/>
            <person name="Roberts A."/>
            <person name="Saif S."/>
            <person name="Shea T."/>
            <person name="Sisk P."/>
            <person name="Sykes S."/>
            <person name="Wortman J."/>
            <person name="Nusbaum C."/>
            <person name="Birren B."/>
        </authorList>
    </citation>
    <scope>NUCLEOTIDE SEQUENCE [LARGE SCALE GENOMIC DNA]</scope>
    <source>
        <strain evidence="1 2">VS20</strain>
    </source>
</reference>
<dbReference type="InParanoid" id="T0RLX2"/>
<dbReference type="EMBL" id="JH767160">
    <property type="protein sequence ID" value="EQC33348.1"/>
    <property type="molecule type" value="Genomic_DNA"/>
</dbReference>
<organism evidence="1 2">
    <name type="scientific">Saprolegnia diclina (strain VS20)</name>
    <dbReference type="NCBI Taxonomy" id="1156394"/>
    <lineage>
        <taxon>Eukaryota</taxon>
        <taxon>Sar</taxon>
        <taxon>Stramenopiles</taxon>
        <taxon>Oomycota</taxon>
        <taxon>Saprolegniomycetes</taxon>
        <taxon>Saprolegniales</taxon>
        <taxon>Saprolegniaceae</taxon>
        <taxon>Saprolegnia</taxon>
    </lineage>
</organism>
<dbReference type="OrthoDB" id="166585at2759"/>
<accession>T0RLX2</accession>
<dbReference type="RefSeq" id="XP_008613471.1">
    <property type="nucleotide sequence ID" value="XM_008615249.1"/>
</dbReference>
<dbReference type="GeneID" id="19950051"/>
<protein>
    <submittedName>
        <fullName evidence="1">Uncharacterized protein</fullName>
    </submittedName>
</protein>
<dbReference type="VEuPathDB" id="FungiDB:SDRG_09324"/>
<name>T0RLX2_SAPDV</name>
<evidence type="ECO:0000313" key="2">
    <source>
        <dbReference type="Proteomes" id="UP000030762"/>
    </source>
</evidence>
<sequence>MQIVLGRRVILASHFDLPTMEKSPMLHTTTPERASGVRHAGHVVAAAAVLGLVVLVQQKTASPPTELSLRPTNLNADYWMQVATPDDVAFRQVSAADGRVCGTTTANHVLCADESNLAHWTPLVGNTQHIELANGMLFRAATDDSLSFAHASAPSAWSAMRGNNVQLSSDGAYVCGVDKSSSAYCLNMANPIAWAVMWPGHADVGAPKQFVLHGNDAFFAVTDRDELFAGKPSVGALMDVPQVAQVPGLFTQLSSNGHALCGVTRQTEIFCATENLSSSPNWRVVAHVLGNAASVHIADTRMYAVNARGQLFAHAL</sequence>